<keyword evidence="2" id="KW-1185">Reference proteome</keyword>
<dbReference type="EMBL" id="JYNV01000247">
    <property type="protein sequence ID" value="KZM21356.1"/>
    <property type="molecule type" value="Genomic_DNA"/>
</dbReference>
<accession>A0A163ASF6</accession>
<dbReference type="OrthoDB" id="3796310at2759"/>
<dbReference type="Proteomes" id="UP000076837">
    <property type="component" value="Unassembled WGS sequence"/>
</dbReference>
<protein>
    <submittedName>
        <fullName evidence="1">Uncharacterized protein</fullName>
    </submittedName>
</protein>
<comment type="caution">
    <text evidence="1">The sequence shown here is derived from an EMBL/GenBank/DDBJ whole genome shotgun (WGS) entry which is preliminary data.</text>
</comment>
<evidence type="ECO:0000313" key="2">
    <source>
        <dbReference type="Proteomes" id="UP000076837"/>
    </source>
</evidence>
<proteinExistence type="predicted"/>
<evidence type="ECO:0000313" key="1">
    <source>
        <dbReference type="EMBL" id="KZM21356.1"/>
    </source>
</evidence>
<organism evidence="1 2">
    <name type="scientific">Didymella rabiei</name>
    <name type="common">Chickpea ascochyta blight fungus</name>
    <name type="synonym">Mycosphaerella rabiei</name>
    <dbReference type="NCBI Taxonomy" id="5454"/>
    <lineage>
        <taxon>Eukaryota</taxon>
        <taxon>Fungi</taxon>
        <taxon>Dikarya</taxon>
        <taxon>Ascomycota</taxon>
        <taxon>Pezizomycotina</taxon>
        <taxon>Dothideomycetes</taxon>
        <taxon>Pleosporomycetidae</taxon>
        <taxon>Pleosporales</taxon>
        <taxon>Pleosporineae</taxon>
        <taxon>Didymellaceae</taxon>
        <taxon>Ascochyta</taxon>
    </lineage>
</organism>
<name>A0A163ASF6_DIDRA</name>
<sequence>MSRTISNAFNNANLPVFNVGPRGSFRVTRNKAESLIGTTKEITTERYEAPPSYSIQVEPYYVQALRGPPKAQPSPCRTQQLQRYVLEIISITFNANFDKFNAALHKRTMTTRTSSILSDQEREDLYKLSVLVRKVDKQFSDRKISTVNEEDESTLRKAIFIPTVDITGGA</sequence>
<gene>
    <name evidence="1" type="ORF">ST47_g7511</name>
</gene>
<dbReference type="AlphaFoldDB" id="A0A163ASF6"/>
<reference evidence="1 2" key="1">
    <citation type="journal article" date="2016" name="Sci. Rep.">
        <title>Draft genome sequencing and secretome analysis of fungal phytopathogen Ascochyta rabiei provides insight into the necrotrophic effector repertoire.</title>
        <authorList>
            <person name="Verma S."/>
            <person name="Gazara R.K."/>
            <person name="Nizam S."/>
            <person name="Parween S."/>
            <person name="Chattopadhyay D."/>
            <person name="Verma P.K."/>
        </authorList>
    </citation>
    <scope>NUCLEOTIDE SEQUENCE [LARGE SCALE GENOMIC DNA]</scope>
    <source>
        <strain evidence="1 2">ArDII</strain>
    </source>
</reference>